<evidence type="ECO:0000256" key="5">
    <source>
        <dbReference type="ARBA" id="ARBA00023163"/>
    </source>
</evidence>
<dbReference type="InterPro" id="IPR013325">
    <property type="entry name" value="RNA_pol_sigma_r2"/>
</dbReference>
<dbReference type="RefSeq" id="WP_152200812.1">
    <property type="nucleotide sequence ID" value="NZ_VUKF01000005.1"/>
</dbReference>
<sequence length="154" mass="17008">MKPFERVVDEHGPTVLRVCRALLGPTDADDAWSETFLAALRAYPELPADANVEAWLVTIARRKALDQLRARRRRALPVAELPETATDGHQPADEDLWRALRALTTRQREAIAYHHLVGLPYADVAALVGGSAAAARRAAADGMRTLRTLLEERP</sequence>
<accession>A0A7J5UP83</accession>
<dbReference type="OrthoDB" id="9803203at2"/>
<evidence type="ECO:0000256" key="4">
    <source>
        <dbReference type="ARBA" id="ARBA00023125"/>
    </source>
</evidence>
<keyword evidence="5" id="KW-0804">Transcription</keyword>
<dbReference type="Proteomes" id="UP000451860">
    <property type="component" value="Unassembled WGS sequence"/>
</dbReference>
<proteinExistence type="inferred from homology"/>
<organism evidence="8 9">
    <name type="scientific">Georgenia thermotolerans</name>
    <dbReference type="NCBI Taxonomy" id="527326"/>
    <lineage>
        <taxon>Bacteria</taxon>
        <taxon>Bacillati</taxon>
        <taxon>Actinomycetota</taxon>
        <taxon>Actinomycetes</taxon>
        <taxon>Micrococcales</taxon>
        <taxon>Bogoriellaceae</taxon>
        <taxon>Georgenia</taxon>
    </lineage>
</organism>
<feature type="domain" description="RNA polymerase sigma factor 70 region 4 type 2" evidence="7">
    <location>
        <begin position="94"/>
        <end position="146"/>
    </location>
</feature>
<dbReference type="InterPro" id="IPR036388">
    <property type="entry name" value="WH-like_DNA-bd_sf"/>
</dbReference>
<evidence type="ECO:0000313" key="8">
    <source>
        <dbReference type="EMBL" id="KAE8764222.1"/>
    </source>
</evidence>
<dbReference type="Gene3D" id="1.10.1740.10">
    <property type="match status" value="1"/>
</dbReference>
<dbReference type="EMBL" id="WHJE01000039">
    <property type="protein sequence ID" value="KAE8764222.1"/>
    <property type="molecule type" value="Genomic_DNA"/>
</dbReference>
<keyword evidence="3" id="KW-0731">Sigma factor</keyword>
<dbReference type="Gene3D" id="1.10.10.10">
    <property type="entry name" value="Winged helix-like DNA-binding domain superfamily/Winged helix DNA-binding domain"/>
    <property type="match status" value="1"/>
</dbReference>
<dbReference type="Pfam" id="PF08281">
    <property type="entry name" value="Sigma70_r4_2"/>
    <property type="match status" value="1"/>
</dbReference>
<keyword evidence="2" id="KW-0805">Transcription regulation</keyword>
<dbReference type="GO" id="GO:0003677">
    <property type="term" value="F:DNA binding"/>
    <property type="evidence" value="ECO:0007669"/>
    <property type="project" value="UniProtKB-KW"/>
</dbReference>
<dbReference type="InterPro" id="IPR039425">
    <property type="entry name" value="RNA_pol_sigma-70-like"/>
</dbReference>
<dbReference type="PANTHER" id="PTHR43133:SF8">
    <property type="entry name" value="RNA POLYMERASE SIGMA FACTOR HI_1459-RELATED"/>
    <property type="match status" value="1"/>
</dbReference>
<evidence type="ECO:0000256" key="2">
    <source>
        <dbReference type="ARBA" id="ARBA00023015"/>
    </source>
</evidence>
<dbReference type="SUPFAM" id="SSF88659">
    <property type="entry name" value="Sigma3 and sigma4 domains of RNA polymerase sigma factors"/>
    <property type="match status" value="1"/>
</dbReference>
<evidence type="ECO:0000256" key="3">
    <source>
        <dbReference type="ARBA" id="ARBA00023082"/>
    </source>
</evidence>
<reference evidence="8 9" key="1">
    <citation type="submission" date="2019-10" db="EMBL/GenBank/DDBJ databases">
        <title>Georgenia wutianyii sp. nov. and Georgenia yuyongxinii sp. nov. isolated from plateau pika (Ochotona curzoniae) in the Qinghai-Tibet plateau of China.</title>
        <authorList>
            <person name="Tian Z."/>
        </authorList>
    </citation>
    <scope>NUCLEOTIDE SEQUENCE [LARGE SCALE GENOMIC DNA]</scope>
    <source>
        <strain evidence="8 9">DSM 21501</strain>
    </source>
</reference>
<evidence type="ECO:0000259" key="6">
    <source>
        <dbReference type="Pfam" id="PF04542"/>
    </source>
</evidence>
<dbReference type="InterPro" id="IPR014284">
    <property type="entry name" value="RNA_pol_sigma-70_dom"/>
</dbReference>
<keyword evidence="9" id="KW-1185">Reference proteome</keyword>
<comment type="caution">
    <text evidence="8">The sequence shown here is derived from an EMBL/GenBank/DDBJ whole genome shotgun (WGS) entry which is preliminary data.</text>
</comment>
<evidence type="ECO:0000313" key="9">
    <source>
        <dbReference type="Proteomes" id="UP000451860"/>
    </source>
</evidence>
<protein>
    <submittedName>
        <fullName evidence="8">Sigma-70 family RNA polymerase sigma factor</fullName>
    </submittedName>
</protein>
<dbReference type="SUPFAM" id="SSF88946">
    <property type="entry name" value="Sigma2 domain of RNA polymerase sigma factors"/>
    <property type="match status" value="1"/>
</dbReference>
<feature type="domain" description="RNA polymerase sigma-70 region 2" evidence="6">
    <location>
        <begin position="8"/>
        <end position="74"/>
    </location>
</feature>
<dbReference type="InterPro" id="IPR013324">
    <property type="entry name" value="RNA_pol_sigma_r3/r4-like"/>
</dbReference>
<comment type="similarity">
    <text evidence="1">Belongs to the sigma-70 factor family. ECF subfamily.</text>
</comment>
<dbReference type="InterPro" id="IPR007627">
    <property type="entry name" value="RNA_pol_sigma70_r2"/>
</dbReference>
<dbReference type="Pfam" id="PF04542">
    <property type="entry name" value="Sigma70_r2"/>
    <property type="match status" value="1"/>
</dbReference>
<dbReference type="NCBIfam" id="TIGR02937">
    <property type="entry name" value="sigma70-ECF"/>
    <property type="match status" value="1"/>
</dbReference>
<dbReference type="GO" id="GO:0006352">
    <property type="term" value="P:DNA-templated transcription initiation"/>
    <property type="evidence" value="ECO:0007669"/>
    <property type="project" value="InterPro"/>
</dbReference>
<gene>
    <name evidence="8" type="ORF">GB883_10055</name>
</gene>
<dbReference type="InterPro" id="IPR013249">
    <property type="entry name" value="RNA_pol_sigma70_r4_t2"/>
</dbReference>
<keyword evidence="4" id="KW-0238">DNA-binding</keyword>
<evidence type="ECO:0000259" key="7">
    <source>
        <dbReference type="Pfam" id="PF08281"/>
    </source>
</evidence>
<evidence type="ECO:0000256" key="1">
    <source>
        <dbReference type="ARBA" id="ARBA00010641"/>
    </source>
</evidence>
<dbReference type="PANTHER" id="PTHR43133">
    <property type="entry name" value="RNA POLYMERASE ECF-TYPE SIGMA FACTO"/>
    <property type="match status" value="1"/>
</dbReference>
<dbReference type="AlphaFoldDB" id="A0A7J5UP83"/>
<name>A0A7J5UP83_9MICO</name>
<dbReference type="GO" id="GO:0016987">
    <property type="term" value="F:sigma factor activity"/>
    <property type="evidence" value="ECO:0007669"/>
    <property type="project" value="UniProtKB-KW"/>
</dbReference>